<name>A0ABR7LLP6_9ACTN</name>
<dbReference type="GO" id="GO:0004180">
    <property type="term" value="F:carboxypeptidase activity"/>
    <property type="evidence" value="ECO:0007669"/>
    <property type="project" value="UniProtKB-KW"/>
</dbReference>
<dbReference type="InterPro" id="IPR052179">
    <property type="entry name" value="DD-CPase-like"/>
</dbReference>
<keyword evidence="3" id="KW-0378">Hydrolase</keyword>
<comment type="caution">
    <text evidence="3">The sequence shown here is derived from an EMBL/GenBank/DDBJ whole genome shotgun (WGS) entry which is preliminary data.</text>
</comment>
<dbReference type="Gene3D" id="3.30.1380.10">
    <property type="match status" value="1"/>
</dbReference>
<dbReference type="Pfam" id="PF02557">
    <property type="entry name" value="VanY"/>
    <property type="match status" value="1"/>
</dbReference>
<evidence type="ECO:0000313" key="4">
    <source>
        <dbReference type="Proteomes" id="UP000805614"/>
    </source>
</evidence>
<dbReference type="PANTHER" id="PTHR34385:SF1">
    <property type="entry name" value="PEPTIDOGLYCAN L-ALANYL-D-GLUTAMATE ENDOPEPTIDASE CWLK"/>
    <property type="match status" value="1"/>
</dbReference>
<keyword evidence="1" id="KW-0732">Signal</keyword>
<evidence type="ECO:0000256" key="1">
    <source>
        <dbReference type="SAM" id="SignalP"/>
    </source>
</evidence>
<dbReference type="InterPro" id="IPR009045">
    <property type="entry name" value="Zn_M74/Hedgehog-like"/>
</dbReference>
<dbReference type="InterPro" id="IPR003709">
    <property type="entry name" value="VanY-like_core_dom"/>
</dbReference>
<dbReference type="CDD" id="cd14814">
    <property type="entry name" value="Peptidase_M15"/>
    <property type="match status" value="1"/>
</dbReference>
<evidence type="ECO:0000313" key="3">
    <source>
        <dbReference type="EMBL" id="MBC6465770.1"/>
    </source>
</evidence>
<gene>
    <name evidence="3" type="ORF">HKK74_09710</name>
</gene>
<protein>
    <submittedName>
        <fullName evidence="3">D-alanyl-D-alanine carboxypeptidase family protein</fullName>
    </submittedName>
</protein>
<dbReference type="EMBL" id="JABVEC010000005">
    <property type="protein sequence ID" value="MBC6465770.1"/>
    <property type="molecule type" value="Genomic_DNA"/>
</dbReference>
<accession>A0ABR7LLP6</accession>
<reference evidence="3 4" key="1">
    <citation type="submission" date="2020-06" db="EMBL/GenBank/DDBJ databases">
        <title>Actinomadura xiongansis sp. nov., isolated from soil of Baiyangdian.</title>
        <authorList>
            <person name="Zhang X."/>
        </authorList>
    </citation>
    <scope>NUCLEOTIDE SEQUENCE [LARGE SCALE GENOMIC DNA]</scope>
    <source>
        <strain evidence="3 4">HBUM206468</strain>
    </source>
</reference>
<dbReference type="RefSeq" id="WP_187242772.1">
    <property type="nucleotide sequence ID" value="NZ_BAAAOK010000006.1"/>
</dbReference>
<proteinExistence type="predicted"/>
<dbReference type="SUPFAM" id="SSF55166">
    <property type="entry name" value="Hedgehog/DD-peptidase"/>
    <property type="match status" value="1"/>
</dbReference>
<keyword evidence="4" id="KW-1185">Reference proteome</keyword>
<feature type="signal peptide" evidence="1">
    <location>
        <begin position="1"/>
        <end position="20"/>
    </location>
</feature>
<dbReference type="Gene3D" id="1.10.287.620">
    <property type="entry name" value="Helix Hairpins"/>
    <property type="match status" value="1"/>
</dbReference>
<dbReference type="PANTHER" id="PTHR34385">
    <property type="entry name" value="D-ALANYL-D-ALANINE CARBOXYPEPTIDASE"/>
    <property type="match status" value="1"/>
</dbReference>
<organism evidence="3 4">
    <name type="scientific">Actinomadura alba</name>
    <dbReference type="NCBI Taxonomy" id="406431"/>
    <lineage>
        <taxon>Bacteria</taxon>
        <taxon>Bacillati</taxon>
        <taxon>Actinomycetota</taxon>
        <taxon>Actinomycetes</taxon>
        <taxon>Streptosporangiales</taxon>
        <taxon>Thermomonosporaceae</taxon>
        <taxon>Actinomadura</taxon>
    </lineage>
</organism>
<sequence>MSGPRSAVLTAVFLAMALLAQISAPHTFMSPGIAAQRVSSDPVEVLHRQATKARADLEKATEQWETQRKSLVASQRKLQLTLRDLGQADAQLDVMRGPIAQLANAAYQQKGSGGTMAVFGMQAPVSGLRGAADISYIATGQDALVKQANTLRQRREKLASTAQALQSDNAVEQAKLQQSVDALRQRSGQLTKQLTQMLDRMRASRDRRLALGCDRGLVADARKYPNGLVPERYLCALPQKGMKLRADAALAFYKLNSAYKKRFNVDMCVRDAYRSLSSQQSIYYQRPGFAAVPGRSNHGLGTALDFCGGVQNQGSLQFNWLRANSQKYGWFHPAWAYSNPFEPWHWEYDQQAG</sequence>
<keyword evidence="3" id="KW-0121">Carboxypeptidase</keyword>
<feature type="domain" description="D-alanyl-D-alanine carboxypeptidase-like core" evidence="2">
    <location>
        <begin position="243"/>
        <end position="348"/>
    </location>
</feature>
<keyword evidence="3" id="KW-0645">Protease</keyword>
<evidence type="ECO:0000259" key="2">
    <source>
        <dbReference type="Pfam" id="PF02557"/>
    </source>
</evidence>
<dbReference type="Proteomes" id="UP000805614">
    <property type="component" value="Unassembled WGS sequence"/>
</dbReference>
<feature type="chain" id="PRO_5046578928" evidence="1">
    <location>
        <begin position="21"/>
        <end position="353"/>
    </location>
</feature>